<evidence type="ECO:0000313" key="2">
    <source>
        <dbReference type="Proteomes" id="UP000220032"/>
    </source>
</evidence>
<dbReference type="NCBIfam" id="TIGR04399">
    <property type="entry name" value="acc_Sec_SLAP"/>
    <property type="match status" value="1"/>
</dbReference>
<dbReference type="Proteomes" id="UP000220032">
    <property type="component" value="Unassembled WGS sequence"/>
</dbReference>
<dbReference type="InterPro" id="IPR030910">
    <property type="entry name" value="SLAP_dom"/>
</dbReference>
<sequence length="292" mass="32976">MLSFLKRGKKKGKDTVVSSSQLLGGEETPLKSTNVKPTLYFHPSWGEVAQEQKYIYQFLHKSLPSLQENQISLAGIEAERRDHTYYITTFIRNSVTQPISFETITLLLLNKDDEICARKTFDLSNLENIPSNVNMPWTFTFEESTMTDAKLSAEDWQLAFEFDKEHTLDLDPAWAAQLADSAKDKLKEIVAGLTPPKENELNFLGLQARIAENNGLHTTILLRNGHNRNITIEQLPLHISDATGNVIATGSFNLKNFEIKANSTKPWTFTFPTTVVAQQDIDLSTWTAFVPK</sequence>
<dbReference type="RefSeq" id="WP_088095318.1">
    <property type="nucleotide sequence ID" value="NZ_FMJG01000013.1"/>
</dbReference>
<name>A0A1D3N080_BACCE</name>
<evidence type="ECO:0000313" key="1">
    <source>
        <dbReference type="EMBL" id="PFE11968.1"/>
    </source>
</evidence>
<reference evidence="1 2" key="1">
    <citation type="submission" date="2017-09" db="EMBL/GenBank/DDBJ databases">
        <title>Large-scale bioinformatics analysis of Bacillus genomes uncovers conserved roles of natural products in bacterial physiology.</title>
        <authorList>
            <consortium name="Agbiome Team Llc"/>
            <person name="Bleich R.M."/>
            <person name="Grubbs K.J."/>
            <person name="Santa Maria K.C."/>
            <person name="Allen S.E."/>
            <person name="Farag S."/>
            <person name="Shank E.A."/>
            <person name="Bowers A."/>
        </authorList>
    </citation>
    <scope>NUCLEOTIDE SEQUENCE [LARGE SCALE GENOMIC DNA]</scope>
    <source>
        <strain evidence="1 2">AFS022681</strain>
    </source>
</reference>
<accession>A0A1D3N080</accession>
<dbReference type="AlphaFoldDB" id="A0A1D3N080"/>
<protein>
    <submittedName>
        <fullName evidence="1">Accessory Sec system S-layer assembly protein</fullName>
    </submittedName>
</protein>
<proteinExistence type="predicted"/>
<gene>
    <name evidence="1" type="ORF">CN307_21015</name>
</gene>
<dbReference type="EMBL" id="NTRR01000033">
    <property type="protein sequence ID" value="PFE11968.1"/>
    <property type="molecule type" value="Genomic_DNA"/>
</dbReference>
<organism evidence="1 2">
    <name type="scientific">Bacillus cereus</name>
    <dbReference type="NCBI Taxonomy" id="1396"/>
    <lineage>
        <taxon>Bacteria</taxon>
        <taxon>Bacillati</taxon>
        <taxon>Bacillota</taxon>
        <taxon>Bacilli</taxon>
        <taxon>Bacillales</taxon>
        <taxon>Bacillaceae</taxon>
        <taxon>Bacillus</taxon>
        <taxon>Bacillus cereus group</taxon>
    </lineage>
</organism>
<comment type="caution">
    <text evidence="1">The sequence shown here is derived from an EMBL/GenBank/DDBJ whole genome shotgun (WGS) entry which is preliminary data.</text>
</comment>
<dbReference type="InterPro" id="IPR030911">
    <property type="entry name" value="Sec_acc_SLAP"/>
</dbReference>
<dbReference type="NCBIfam" id="TIGR04398">
    <property type="entry name" value="SLAP_DUP"/>
    <property type="match status" value="2"/>
</dbReference>